<protein>
    <submittedName>
        <fullName evidence="5">GntR family transcriptional regulator</fullName>
    </submittedName>
</protein>
<evidence type="ECO:0000256" key="2">
    <source>
        <dbReference type="ARBA" id="ARBA00023125"/>
    </source>
</evidence>
<dbReference type="GO" id="GO:0003700">
    <property type="term" value="F:DNA-binding transcription factor activity"/>
    <property type="evidence" value="ECO:0007669"/>
    <property type="project" value="InterPro"/>
</dbReference>
<keyword evidence="3" id="KW-0804">Transcription</keyword>
<gene>
    <name evidence="5" type="ORF">QUD52_11550</name>
</gene>
<accession>A0AAP4JUV4</accession>
<feature type="domain" description="HTH gntR-type" evidence="4">
    <location>
        <begin position="9"/>
        <end position="77"/>
    </location>
</feature>
<evidence type="ECO:0000313" key="5">
    <source>
        <dbReference type="EMBL" id="MDM7547656.1"/>
    </source>
</evidence>
<keyword evidence="2" id="KW-0238">DNA-binding</keyword>
<dbReference type="InterPro" id="IPR036388">
    <property type="entry name" value="WH-like_DNA-bd_sf"/>
</dbReference>
<dbReference type="CDD" id="cd07377">
    <property type="entry name" value="WHTH_GntR"/>
    <property type="match status" value="1"/>
</dbReference>
<comment type="caution">
    <text evidence="5">The sequence shown here is derived from an EMBL/GenBank/DDBJ whole genome shotgun (WGS) entry which is preliminary data.</text>
</comment>
<dbReference type="PROSITE" id="PS50949">
    <property type="entry name" value="HTH_GNTR"/>
    <property type="match status" value="1"/>
</dbReference>
<sequence>MNFNFDSDIALYQQVAEEISEGIFNGSYVEGTQIPSTTEISKNYKINPATILKGMNQLVEEKLIEKKRGLGMFVTIGAQQKVLNQRKDNFINKELLKVLDEAKKLNISQEQLIELVERGYEK</sequence>
<dbReference type="SMART" id="SM00345">
    <property type="entry name" value="HTH_GNTR"/>
    <property type="match status" value="1"/>
</dbReference>
<keyword evidence="1" id="KW-0805">Transcription regulation</keyword>
<reference evidence="5" key="1">
    <citation type="submission" date="2023-06" db="EMBL/GenBank/DDBJ databases">
        <title>Draft Genome Sequences of lactic acid bacteria strains isolated from fermented milk products.</title>
        <authorList>
            <person name="Elcheninov A.G."/>
            <person name="Klyukina A."/>
            <person name="Zayulina K.S."/>
            <person name="Gavirova L.A."/>
            <person name="Shcherbakova P.A."/>
            <person name="Shestakov A.I."/>
            <person name="Kublanov I.V."/>
            <person name="Kochetkova T.V."/>
        </authorList>
    </citation>
    <scope>NUCLEOTIDE SEQUENCE</scope>
    <source>
        <strain evidence="5">TOM.142</strain>
    </source>
</reference>
<organism evidence="5 6">
    <name type="scientific">Lactococcus lactis</name>
    <dbReference type="NCBI Taxonomy" id="1358"/>
    <lineage>
        <taxon>Bacteria</taxon>
        <taxon>Bacillati</taxon>
        <taxon>Bacillota</taxon>
        <taxon>Bacilli</taxon>
        <taxon>Lactobacillales</taxon>
        <taxon>Streptococcaceae</taxon>
        <taxon>Lactococcus</taxon>
    </lineage>
</organism>
<name>A0AAP4JUV4_9LACT</name>
<evidence type="ECO:0000256" key="1">
    <source>
        <dbReference type="ARBA" id="ARBA00023015"/>
    </source>
</evidence>
<dbReference type="Gene3D" id="1.10.10.10">
    <property type="entry name" value="Winged helix-like DNA-binding domain superfamily/Winged helix DNA-binding domain"/>
    <property type="match status" value="1"/>
</dbReference>
<proteinExistence type="predicted"/>
<dbReference type="RefSeq" id="WP_014570882.1">
    <property type="nucleotide sequence ID" value="NZ_CP065984.1"/>
</dbReference>
<evidence type="ECO:0000256" key="3">
    <source>
        <dbReference type="ARBA" id="ARBA00023163"/>
    </source>
</evidence>
<evidence type="ECO:0000259" key="4">
    <source>
        <dbReference type="PROSITE" id="PS50949"/>
    </source>
</evidence>
<dbReference type="GO" id="GO:0003677">
    <property type="term" value="F:DNA binding"/>
    <property type="evidence" value="ECO:0007669"/>
    <property type="project" value="UniProtKB-KW"/>
</dbReference>
<dbReference type="Pfam" id="PF00392">
    <property type="entry name" value="GntR"/>
    <property type="match status" value="1"/>
</dbReference>
<dbReference type="Proteomes" id="UP001240905">
    <property type="component" value="Unassembled WGS sequence"/>
</dbReference>
<dbReference type="PANTHER" id="PTHR38445">
    <property type="entry name" value="HTH-TYPE TRANSCRIPTIONAL REPRESSOR YTRA"/>
    <property type="match status" value="1"/>
</dbReference>
<dbReference type="PANTHER" id="PTHR38445:SF10">
    <property type="entry name" value="GNTR-FAMILY TRANSCRIPTIONAL REGULATOR"/>
    <property type="match status" value="1"/>
</dbReference>
<dbReference type="InterPro" id="IPR000524">
    <property type="entry name" value="Tscrpt_reg_HTH_GntR"/>
</dbReference>
<dbReference type="EMBL" id="JAUCAE010000023">
    <property type="protein sequence ID" value="MDM7547656.1"/>
    <property type="molecule type" value="Genomic_DNA"/>
</dbReference>
<dbReference type="SUPFAM" id="SSF46785">
    <property type="entry name" value="Winged helix' DNA-binding domain"/>
    <property type="match status" value="1"/>
</dbReference>
<dbReference type="AlphaFoldDB" id="A0AAP4JUV4"/>
<dbReference type="InterPro" id="IPR036390">
    <property type="entry name" value="WH_DNA-bd_sf"/>
</dbReference>
<evidence type="ECO:0000313" key="6">
    <source>
        <dbReference type="Proteomes" id="UP001240905"/>
    </source>
</evidence>